<keyword evidence="1" id="KW-0812">Transmembrane</keyword>
<keyword evidence="1" id="KW-0472">Membrane</keyword>
<feature type="transmembrane region" description="Helical" evidence="1">
    <location>
        <begin position="175"/>
        <end position="196"/>
    </location>
</feature>
<evidence type="ECO:0000256" key="1">
    <source>
        <dbReference type="SAM" id="Phobius"/>
    </source>
</evidence>
<organism evidence="3 4">
    <name type="scientific">Roseofilum halophilum BLCC-M91</name>
    <dbReference type="NCBI Taxonomy" id="3022259"/>
    <lineage>
        <taxon>Bacteria</taxon>
        <taxon>Bacillati</taxon>
        <taxon>Cyanobacteriota</taxon>
        <taxon>Cyanophyceae</taxon>
        <taxon>Desertifilales</taxon>
        <taxon>Desertifilaceae</taxon>
        <taxon>Roseofilum</taxon>
        <taxon>Roseofilum halophilum</taxon>
    </lineage>
</organism>
<proteinExistence type="predicted"/>
<evidence type="ECO:0000259" key="2">
    <source>
        <dbReference type="Pfam" id="PF12801"/>
    </source>
</evidence>
<reference evidence="3 4" key="1">
    <citation type="submission" date="2023-01" db="EMBL/GenBank/DDBJ databases">
        <title>Novel diversity within Roseofilum (Cyanobacteria; Desertifilaceae) from marine benthic mats with descriptions of four novel species.</title>
        <authorList>
            <person name="Wang Y."/>
            <person name="Berthold D.E."/>
            <person name="Hu J."/>
            <person name="Lefler F.W."/>
            <person name="Laughinghouse H.D. IV."/>
        </authorList>
    </citation>
    <scope>NUCLEOTIDE SEQUENCE [LARGE SCALE GENOMIC DNA]</scope>
    <source>
        <strain evidence="3 4">BLCC-M91</strain>
    </source>
</reference>
<dbReference type="Pfam" id="PF12801">
    <property type="entry name" value="Fer4_5"/>
    <property type="match status" value="1"/>
</dbReference>
<feature type="transmembrane region" description="Helical" evidence="1">
    <location>
        <begin position="152"/>
        <end position="169"/>
    </location>
</feature>
<feature type="domain" description="4Fe-4S ferredoxin-type" evidence="2">
    <location>
        <begin position="180"/>
        <end position="215"/>
    </location>
</feature>
<sequence length="568" mass="65300">MLQNVPEKQMRRVRSLLAIAWLLLIASLIYDPISPLLTHPDTHWSLLRLDPRVFDPQRCHEVVTVQGQCFIERPYAIATRLFWGVIIGAVICIVFLFGHESWRRICPLSFFSQLPRLSGIQRQKQITNPRTGKIRLEGVKIDSNSWLGRHHILFQFGFLFVGLCLRMLFLDSHRLLLAAFLSATILASIIVGYLFAGKTWCQYICPMGPIEVFYTGPRALWGSPAHEKTTSKITQSMCRTMDETGKEKSACVACKSACFDIDAERSYWDSLQKSERKFFHYGYVGLVIAFYLYYILYAGDLDYFYSGAWTHDTEQVQRLFTPGFHLFNIPIPIPRLIAVPLTFAAFTFGSYGSLCRLEKAYKAYCLHHDREFSAAKVRHHVFSLSTFVTFNFLFSVGTHSTLELFPEWLEWSLQALVPLLSAAWLYRTWNRSLSLYHKESVASSLRRQLSKLEFDFTEFLEGRSLEDLKAEEVYVLAKVLPGFSQESKVRVYEGILREMLEKKMTGSQESLELLTQVRVSLGIEEEVHFRLLSELGETYLELLYGDRPLMPMSSLSTSSDSAFLASRT</sequence>
<keyword evidence="1" id="KW-1133">Transmembrane helix</keyword>
<protein>
    <submittedName>
        <fullName evidence="3">4Fe-4S binding protein</fullName>
    </submittedName>
</protein>
<dbReference type="Proteomes" id="UP001231370">
    <property type="component" value="Unassembled WGS sequence"/>
</dbReference>
<feature type="transmembrane region" description="Helical" evidence="1">
    <location>
        <begin position="377"/>
        <end position="396"/>
    </location>
</feature>
<dbReference type="InterPro" id="IPR017896">
    <property type="entry name" value="4Fe4S_Fe-S-bd"/>
</dbReference>
<feature type="transmembrane region" description="Helical" evidence="1">
    <location>
        <begin position="81"/>
        <end position="98"/>
    </location>
</feature>
<feature type="transmembrane region" description="Helical" evidence="1">
    <location>
        <begin position="336"/>
        <end position="357"/>
    </location>
</feature>
<evidence type="ECO:0000313" key="3">
    <source>
        <dbReference type="EMBL" id="MDJ1179631.1"/>
    </source>
</evidence>
<evidence type="ECO:0000313" key="4">
    <source>
        <dbReference type="Proteomes" id="UP001231370"/>
    </source>
</evidence>
<keyword evidence="4" id="KW-1185">Reference proteome</keyword>
<feature type="transmembrane region" description="Helical" evidence="1">
    <location>
        <begin position="12"/>
        <end position="30"/>
    </location>
</feature>
<gene>
    <name evidence="3" type="ORF">PJF56_12225</name>
</gene>
<accession>A0ABT7BMD7</accession>
<comment type="caution">
    <text evidence="3">The sequence shown here is derived from an EMBL/GenBank/DDBJ whole genome shotgun (WGS) entry which is preliminary data.</text>
</comment>
<dbReference type="RefSeq" id="WP_283762937.1">
    <property type="nucleotide sequence ID" value="NZ_JAQPOK010000089.1"/>
</dbReference>
<dbReference type="EMBL" id="JAQPOK010000089">
    <property type="protein sequence ID" value="MDJ1179631.1"/>
    <property type="molecule type" value="Genomic_DNA"/>
</dbReference>
<feature type="transmembrane region" description="Helical" evidence="1">
    <location>
        <begin position="278"/>
        <end position="296"/>
    </location>
</feature>
<name>A0ABT7BMD7_9CYAN</name>